<evidence type="ECO:0000256" key="2">
    <source>
        <dbReference type="ARBA" id="ARBA00023125"/>
    </source>
</evidence>
<evidence type="ECO:0000256" key="4">
    <source>
        <dbReference type="SAM" id="MobiDB-lite"/>
    </source>
</evidence>
<proteinExistence type="predicted"/>
<organism evidence="6">
    <name type="scientific">Escherichia coli</name>
    <dbReference type="NCBI Taxonomy" id="562"/>
    <lineage>
        <taxon>Bacteria</taxon>
        <taxon>Pseudomonadati</taxon>
        <taxon>Pseudomonadota</taxon>
        <taxon>Gammaproteobacteria</taxon>
        <taxon>Enterobacterales</taxon>
        <taxon>Enterobacteriaceae</taxon>
        <taxon>Escherichia</taxon>
    </lineage>
</organism>
<protein>
    <submittedName>
        <fullName evidence="6">LuxR family transcriptional regulator</fullName>
    </submittedName>
</protein>
<dbReference type="InterPro" id="IPR059106">
    <property type="entry name" value="WHD_MalT"/>
</dbReference>
<evidence type="ECO:0000256" key="1">
    <source>
        <dbReference type="ARBA" id="ARBA00023015"/>
    </source>
</evidence>
<dbReference type="Gene3D" id="1.25.40.10">
    <property type="entry name" value="Tetratricopeptide repeat domain"/>
    <property type="match status" value="1"/>
</dbReference>
<evidence type="ECO:0000313" key="6">
    <source>
        <dbReference type="EMBL" id="HBA4248541.1"/>
    </source>
</evidence>
<dbReference type="Pfam" id="PF00196">
    <property type="entry name" value="GerE"/>
    <property type="match status" value="1"/>
</dbReference>
<dbReference type="PANTHER" id="PTHR44688">
    <property type="entry name" value="DNA-BINDING TRANSCRIPTIONAL ACTIVATOR DEVR_DOSR"/>
    <property type="match status" value="1"/>
</dbReference>
<evidence type="ECO:0000256" key="3">
    <source>
        <dbReference type="ARBA" id="ARBA00023163"/>
    </source>
</evidence>
<keyword evidence="3" id="KW-0804">Transcription</keyword>
<dbReference type="EMBL" id="DADRWU010000042">
    <property type="protein sequence ID" value="HBA4248541.1"/>
    <property type="molecule type" value="Genomic_DNA"/>
</dbReference>
<dbReference type="SUPFAM" id="SSF52540">
    <property type="entry name" value="P-loop containing nucleoside triphosphate hydrolases"/>
    <property type="match status" value="1"/>
</dbReference>
<accession>A0A8H9SLN5</accession>
<dbReference type="Gene3D" id="1.10.10.10">
    <property type="entry name" value="Winged helix-like DNA-binding domain superfamily/Winged helix DNA-binding domain"/>
    <property type="match status" value="1"/>
</dbReference>
<comment type="caution">
    <text evidence="6">The sequence shown here is derived from an EMBL/GenBank/DDBJ whole genome shotgun (WGS) entry which is preliminary data.</text>
</comment>
<dbReference type="RefSeq" id="WP_001232071.1">
    <property type="nucleotide sequence ID" value="NZ_CAIZUK010000047.1"/>
</dbReference>
<dbReference type="Pfam" id="PF25873">
    <property type="entry name" value="WHD_MalT"/>
    <property type="match status" value="1"/>
</dbReference>
<dbReference type="PROSITE" id="PS50043">
    <property type="entry name" value="HTH_LUXR_2"/>
    <property type="match status" value="1"/>
</dbReference>
<feature type="domain" description="HTH luxR-type" evidence="5">
    <location>
        <begin position="840"/>
        <end position="905"/>
    </location>
</feature>
<name>A0A8H9SLN5_ECOLX</name>
<dbReference type="PRINTS" id="PR00038">
    <property type="entry name" value="HTHLUXR"/>
</dbReference>
<dbReference type="InterPro" id="IPR016032">
    <property type="entry name" value="Sig_transdc_resp-reg_C-effctor"/>
</dbReference>
<gene>
    <name evidence="6" type="ORF">J5U05_003742</name>
</gene>
<reference evidence="6" key="1">
    <citation type="journal article" date="2018" name="Genome Biol.">
        <title>SKESA: strategic k-mer extension for scrupulous assemblies.</title>
        <authorList>
            <person name="Souvorov A."/>
            <person name="Agarwala R."/>
            <person name="Lipman D.J."/>
        </authorList>
    </citation>
    <scope>NUCLEOTIDE SEQUENCE</scope>
    <source>
        <strain evidence="6">ST-87-5</strain>
    </source>
</reference>
<feature type="compositionally biased region" description="Low complexity" evidence="4">
    <location>
        <begin position="1"/>
        <end position="17"/>
    </location>
</feature>
<evidence type="ECO:0000259" key="5">
    <source>
        <dbReference type="PROSITE" id="PS50043"/>
    </source>
</evidence>
<dbReference type="GO" id="GO:0003677">
    <property type="term" value="F:DNA binding"/>
    <property type="evidence" value="ECO:0007669"/>
    <property type="project" value="UniProtKB-KW"/>
</dbReference>
<dbReference type="SUPFAM" id="SSF46894">
    <property type="entry name" value="C-terminal effector domain of the bipartite response regulators"/>
    <property type="match status" value="1"/>
</dbReference>
<keyword evidence="2" id="KW-0238">DNA-binding</keyword>
<dbReference type="GO" id="GO:0006355">
    <property type="term" value="P:regulation of DNA-templated transcription"/>
    <property type="evidence" value="ECO:0007669"/>
    <property type="project" value="InterPro"/>
</dbReference>
<dbReference type="AlphaFoldDB" id="A0A8H9SLN5"/>
<dbReference type="Proteomes" id="UP000871786">
    <property type="component" value="Unassembled WGS sequence"/>
</dbReference>
<feature type="region of interest" description="Disordered" evidence="4">
    <location>
        <begin position="1"/>
        <end position="25"/>
    </location>
</feature>
<sequence>MRKSFPTAPGAPSAAATSRDRPRSSASAAPAIASDLLLKVTPPRVSQQLITRKRLAFFGEQLRGQPLVLLCAPGGFGKTSLLAQWRLEHLAQGFVVAWLSAQPQDDPVRLVQALALSLRHAGGRPELASALFDTPPSDGLDAAIRLLAEIAQEAMETTLLIDRADHLSTGSAMLLAYLMRNAPANLRVVVATRPESRLAIDDLIDYGQCRVIGPAQLRFQLDETQALVANRFATRLDNDTAARLHDTAEGWPLGLQLALAAVAGADDPQTELAALSHRGGDRQWLGLLLDNLKPGDAEFLISVSIADILWPELCRAITECNDAPEQLARLAHDTPLLASDEQDGGLRMHQMVRGVLRQRFAEQPAKQQALLHERALHWLANHGCLEAAARHAFSAGQRGWAYHLAERCLYKDLMTHGRQGVVLEWLGRLPAVEVDRRPQLLLAAAWALATSGRQAQSARLASRITALPDISDALRCECDLALSTAAYFSDDPDRFVALIRHWGESPPLRDPILLMAYRQHAFFCDALAGEPALARLKQQQLLNGDSNPRSYSARWGQFAVGLTYLREGQVLLAERQMRQTLASAEADLGRRNPFTCMAAALRAGALWEMGRAEEAALLLANRLDVLERFGNPETVILGYRVLARTELLDGSEHRALALLDAMGAVGVARELPRVVIASLVERMKIHARRFRAESCRTLAEQLERLLAAPDLQRGPIWWRDAQIQRHLARVYGAIAQRDWQQALALFDQAPPLARQAQDCRLRIEFLCLRALALEHCGDSATHLLREAADLAHAFGLQRIFIDVHPMLTEQLKRIAPDMMERARPEIPPRELDAAPLPRAQVTPSVALTPKEREVLELLAHNLTNKEIGLAMQVSDQAIKWHLKNLFAKLGACTRKQLLQKARIQGIILPPS</sequence>
<dbReference type="PANTHER" id="PTHR44688:SF16">
    <property type="entry name" value="DNA-BINDING TRANSCRIPTIONAL ACTIVATOR DEVR_DOSR"/>
    <property type="match status" value="1"/>
</dbReference>
<dbReference type="SMART" id="SM00421">
    <property type="entry name" value="HTH_LUXR"/>
    <property type="match status" value="1"/>
</dbReference>
<dbReference type="InterPro" id="IPR000792">
    <property type="entry name" value="Tscrpt_reg_LuxR_C"/>
</dbReference>
<dbReference type="Gene3D" id="3.40.50.300">
    <property type="entry name" value="P-loop containing nucleotide triphosphate hydrolases"/>
    <property type="match status" value="1"/>
</dbReference>
<dbReference type="InterPro" id="IPR027417">
    <property type="entry name" value="P-loop_NTPase"/>
</dbReference>
<dbReference type="InterPro" id="IPR011990">
    <property type="entry name" value="TPR-like_helical_dom_sf"/>
</dbReference>
<dbReference type="InterPro" id="IPR036388">
    <property type="entry name" value="WH-like_DNA-bd_sf"/>
</dbReference>
<dbReference type="SUPFAM" id="SSF48452">
    <property type="entry name" value="TPR-like"/>
    <property type="match status" value="1"/>
</dbReference>
<reference evidence="6" key="2">
    <citation type="submission" date="2021-03" db="EMBL/GenBank/DDBJ databases">
        <authorList>
            <consortium name="NCBI Pathogen Detection Project"/>
        </authorList>
    </citation>
    <scope>NUCLEOTIDE SEQUENCE</scope>
    <source>
        <strain evidence="6">ST-87-5</strain>
    </source>
</reference>
<keyword evidence="1" id="KW-0805">Transcription regulation</keyword>
<dbReference type="CDD" id="cd06170">
    <property type="entry name" value="LuxR_C_like"/>
    <property type="match status" value="1"/>
</dbReference>